<name>A0A2G9G834_9LAMI</name>
<dbReference type="EMBL" id="NKXS01006413">
    <property type="protein sequence ID" value="PIN01458.1"/>
    <property type="molecule type" value="Genomic_DNA"/>
</dbReference>
<dbReference type="Proteomes" id="UP000231279">
    <property type="component" value="Unassembled WGS sequence"/>
</dbReference>
<dbReference type="PANTHER" id="PTHR46235:SF13">
    <property type="entry name" value="EDM2-LIKE PROTEIN1"/>
    <property type="match status" value="1"/>
</dbReference>
<keyword evidence="2" id="KW-0539">Nucleus</keyword>
<evidence type="ECO:0000256" key="2">
    <source>
        <dbReference type="ARBA" id="ARBA00023242"/>
    </source>
</evidence>
<dbReference type="InterPro" id="IPR022702">
    <property type="entry name" value="Cytosine_MeTrfase1_RFD"/>
</dbReference>
<feature type="domain" description="RFTS" evidence="3">
    <location>
        <begin position="14"/>
        <end position="142"/>
    </location>
</feature>
<proteinExistence type="predicted"/>
<evidence type="ECO:0000259" key="3">
    <source>
        <dbReference type="Pfam" id="PF12047"/>
    </source>
</evidence>
<accession>A0A2G9G834</accession>
<reference evidence="5" key="1">
    <citation type="journal article" date="2018" name="Gigascience">
        <title>Genome assembly of the Pink Ipe (Handroanthus impetiginosus, Bignoniaceae), a highly valued, ecologically keystone Neotropical timber forest tree.</title>
        <authorList>
            <person name="Silva-Junior O.B."/>
            <person name="Grattapaglia D."/>
            <person name="Novaes E."/>
            <person name="Collevatti R.G."/>
        </authorList>
    </citation>
    <scope>NUCLEOTIDE SEQUENCE [LARGE SCALE GENOMIC DNA]</scope>
    <source>
        <strain evidence="5">cv. UFG-1</strain>
    </source>
</reference>
<keyword evidence="5" id="KW-1185">Reference proteome</keyword>
<dbReference type="PANTHER" id="PTHR46235">
    <property type="entry name" value="PHD FINGER-CONTAINING PROTEIN DDB_G0268158"/>
    <property type="match status" value="1"/>
</dbReference>
<sequence length="219" mass="25676">MSSSDEEGEIVPDCVTNYNFVNSKGEPISFSSLPLKWNNNEGSGWEQKPEPTEHAFLRGMVEDGHRWFCRKAIAWKFELSYVLPEIYILLHAKYERWMKLQEPEKSYEDIVRTVLISLHCLRFLKNNLEEESGEALWKHIRRTFNTYEVPPSEDDLMDHMQWIKEAASRDKDIAKAKVYALHLTTTAVCHHLIHTICFPVLDKMQYFLLSSISSFLLIH</sequence>
<evidence type="ECO:0000313" key="4">
    <source>
        <dbReference type="EMBL" id="PIN01458.1"/>
    </source>
</evidence>
<dbReference type="STRING" id="429701.A0A2G9G834"/>
<evidence type="ECO:0000313" key="5">
    <source>
        <dbReference type="Proteomes" id="UP000231279"/>
    </source>
</evidence>
<organism evidence="4 5">
    <name type="scientific">Handroanthus impetiginosus</name>
    <dbReference type="NCBI Taxonomy" id="429701"/>
    <lineage>
        <taxon>Eukaryota</taxon>
        <taxon>Viridiplantae</taxon>
        <taxon>Streptophyta</taxon>
        <taxon>Embryophyta</taxon>
        <taxon>Tracheophyta</taxon>
        <taxon>Spermatophyta</taxon>
        <taxon>Magnoliopsida</taxon>
        <taxon>eudicotyledons</taxon>
        <taxon>Gunneridae</taxon>
        <taxon>Pentapetalae</taxon>
        <taxon>asterids</taxon>
        <taxon>lamiids</taxon>
        <taxon>Lamiales</taxon>
        <taxon>Bignoniaceae</taxon>
        <taxon>Crescentiina</taxon>
        <taxon>Tabebuia alliance</taxon>
        <taxon>Handroanthus</taxon>
    </lineage>
</organism>
<comment type="subcellular location">
    <subcellularLocation>
        <location evidence="1">Nucleus</location>
    </subcellularLocation>
</comment>
<dbReference type="GO" id="GO:0005634">
    <property type="term" value="C:nucleus"/>
    <property type="evidence" value="ECO:0007669"/>
    <property type="project" value="UniProtKB-SubCell"/>
</dbReference>
<dbReference type="Pfam" id="PF12047">
    <property type="entry name" value="DNMT1-RFD"/>
    <property type="match status" value="1"/>
</dbReference>
<dbReference type="AlphaFoldDB" id="A0A2G9G834"/>
<gene>
    <name evidence="4" type="ORF">CDL12_26036</name>
</gene>
<protein>
    <recommendedName>
        <fullName evidence="3">RFTS domain-containing protein</fullName>
    </recommendedName>
</protein>
<dbReference type="OrthoDB" id="21264at2759"/>
<comment type="caution">
    <text evidence="4">The sequence shown here is derived from an EMBL/GenBank/DDBJ whole genome shotgun (WGS) entry which is preliminary data.</text>
</comment>
<evidence type="ECO:0000256" key="1">
    <source>
        <dbReference type="ARBA" id="ARBA00004123"/>
    </source>
</evidence>